<keyword evidence="4" id="KW-1185">Reference proteome</keyword>
<evidence type="ECO:0000256" key="1">
    <source>
        <dbReference type="SAM" id="SignalP"/>
    </source>
</evidence>
<evidence type="ECO:0000259" key="2">
    <source>
        <dbReference type="SMART" id="SM00746"/>
    </source>
</evidence>
<evidence type="ECO:0000313" key="4">
    <source>
        <dbReference type="Proteomes" id="UP001500840"/>
    </source>
</evidence>
<comment type="caution">
    <text evidence="3">The sequence shown here is derived from an EMBL/GenBank/DDBJ whole genome shotgun (WGS) entry which is preliminary data.</text>
</comment>
<feature type="chain" id="PRO_5046574478" description="TRASH domain-containing protein" evidence="1">
    <location>
        <begin position="23"/>
        <end position="150"/>
    </location>
</feature>
<evidence type="ECO:0000313" key="3">
    <source>
        <dbReference type="EMBL" id="GAA4459442.1"/>
    </source>
</evidence>
<dbReference type="InterPro" id="IPR012348">
    <property type="entry name" value="RNR-like"/>
</dbReference>
<dbReference type="SMART" id="SM00746">
    <property type="entry name" value="TRASH"/>
    <property type="match status" value="2"/>
</dbReference>
<name>A0ABP8N0Z3_9BACT</name>
<protein>
    <recommendedName>
        <fullName evidence="2">TRASH domain-containing protein</fullName>
    </recommendedName>
</protein>
<sequence length="150" mass="15800">MLLKKVASGLAIALIATATVFAGDVELEGVQCVVASKPADASKSADYKDGKVYFCCNGCAGKFAKNNEKFANSANRQLVATKQYEQKACPISGKDLNPETATEVSGVKVTFCCNGCKGKVEKAEGDAKVKLVFGEKAFAKAFAKAEEKTE</sequence>
<feature type="signal peptide" evidence="1">
    <location>
        <begin position="1"/>
        <end position="22"/>
    </location>
</feature>
<organism evidence="3 4">
    <name type="scientific">Novipirellula rosea</name>
    <dbReference type="NCBI Taxonomy" id="1031540"/>
    <lineage>
        <taxon>Bacteria</taxon>
        <taxon>Pseudomonadati</taxon>
        <taxon>Planctomycetota</taxon>
        <taxon>Planctomycetia</taxon>
        <taxon>Pirellulales</taxon>
        <taxon>Pirellulaceae</taxon>
        <taxon>Novipirellula</taxon>
    </lineage>
</organism>
<dbReference type="Proteomes" id="UP001500840">
    <property type="component" value="Unassembled WGS sequence"/>
</dbReference>
<dbReference type="RefSeq" id="WP_339938214.1">
    <property type="nucleotide sequence ID" value="NZ_BAABGA010000048.1"/>
</dbReference>
<dbReference type="EMBL" id="BAABGA010000048">
    <property type="protein sequence ID" value="GAA4459442.1"/>
    <property type="molecule type" value="Genomic_DNA"/>
</dbReference>
<dbReference type="Gene3D" id="1.10.620.20">
    <property type="entry name" value="Ribonucleotide Reductase, subunit A"/>
    <property type="match status" value="1"/>
</dbReference>
<dbReference type="InterPro" id="IPR011017">
    <property type="entry name" value="TRASH_dom"/>
</dbReference>
<proteinExistence type="predicted"/>
<feature type="domain" description="TRASH" evidence="2">
    <location>
        <begin position="89"/>
        <end position="124"/>
    </location>
</feature>
<feature type="domain" description="TRASH" evidence="2">
    <location>
        <begin position="32"/>
        <end position="67"/>
    </location>
</feature>
<gene>
    <name evidence="3" type="ORF">GCM10023156_38970</name>
</gene>
<keyword evidence="1" id="KW-0732">Signal</keyword>
<accession>A0ABP8N0Z3</accession>
<reference evidence="4" key="1">
    <citation type="journal article" date="2019" name="Int. J. Syst. Evol. Microbiol.">
        <title>The Global Catalogue of Microorganisms (GCM) 10K type strain sequencing project: providing services to taxonomists for standard genome sequencing and annotation.</title>
        <authorList>
            <consortium name="The Broad Institute Genomics Platform"/>
            <consortium name="The Broad Institute Genome Sequencing Center for Infectious Disease"/>
            <person name="Wu L."/>
            <person name="Ma J."/>
        </authorList>
    </citation>
    <scope>NUCLEOTIDE SEQUENCE [LARGE SCALE GENOMIC DNA]</scope>
    <source>
        <strain evidence="4">JCM 17759</strain>
    </source>
</reference>